<dbReference type="EMBL" id="GL996499">
    <property type="protein sequence ID" value="EGW35311.1"/>
    <property type="molecule type" value="Genomic_DNA"/>
</dbReference>
<proteinExistence type="predicted"/>
<dbReference type="HOGENOM" id="CLU_719944_0_0_1"/>
<evidence type="ECO:0000313" key="2">
    <source>
        <dbReference type="EMBL" id="EGW35311.1"/>
    </source>
</evidence>
<organism evidence="3">
    <name type="scientific">Spathaspora passalidarum (strain NRRL Y-27907 / 11-Y1)</name>
    <dbReference type="NCBI Taxonomy" id="619300"/>
    <lineage>
        <taxon>Eukaryota</taxon>
        <taxon>Fungi</taxon>
        <taxon>Dikarya</taxon>
        <taxon>Ascomycota</taxon>
        <taxon>Saccharomycotina</taxon>
        <taxon>Pichiomycetes</taxon>
        <taxon>Debaryomycetaceae</taxon>
        <taxon>Spathaspora</taxon>
    </lineage>
</organism>
<dbReference type="KEGG" id="spaa:SPAPADRAFT_58533"/>
<dbReference type="AlphaFoldDB" id="G3AGH2"/>
<feature type="region of interest" description="Disordered" evidence="1">
    <location>
        <begin position="1"/>
        <end position="49"/>
    </location>
</feature>
<dbReference type="RefSeq" id="XP_007372723.1">
    <property type="nucleotide sequence ID" value="XM_007372661.1"/>
</dbReference>
<gene>
    <name evidence="2" type="ORF">SPAPADRAFT_58533</name>
</gene>
<dbReference type="Proteomes" id="UP000000709">
    <property type="component" value="Unassembled WGS sequence"/>
</dbReference>
<protein>
    <submittedName>
        <fullName evidence="2">Uncharacterized protein</fullName>
    </submittedName>
</protein>
<name>G3AGH2_SPAPN</name>
<keyword evidence="3" id="KW-1185">Reference proteome</keyword>
<sequence length="384" mass="43420">MTDVSDHRVSRMFRLKHGLSSTDQISQYSEESEPQPSTYQRSPPRRTGSLRLFRKSSGLSTNGDRSSKIISNIFNRSKSSVERESMYLQPNDSKTWVTGFQLNTPFIQPQLPVTLESFADSDDETSDDEVDINSILLDVKTTNYISLFQESFDDGNYTTIYKTTSKISGDPLLHTLSSIEERSQSKPQLSIDTTLQKQPQQVPDMESYSMGMSAPSSNFYSISPQTFDSQDNYPEPSIRLEDKDLSPCEETTREYFKMKQLPSPHRAENIDKLKNSKVIPEVAQYKPQFASPPVPSCTSVSYSDKTVISDPISKSATFERSTPDSSQEDITLKKKENHDLKSSSIMLVAKEISDERQSKSKIIKWFSKVLKTKQSKGHTAIIAH</sequence>
<accession>G3AGH2</accession>
<reference evidence="2 3" key="1">
    <citation type="journal article" date="2011" name="Proc. Natl. Acad. Sci. U.S.A.">
        <title>Comparative genomics of xylose-fermenting fungi for enhanced biofuel production.</title>
        <authorList>
            <person name="Wohlbach D.J."/>
            <person name="Kuo A."/>
            <person name="Sato T.K."/>
            <person name="Potts K.M."/>
            <person name="Salamov A.A."/>
            <person name="LaButti K.M."/>
            <person name="Sun H."/>
            <person name="Clum A."/>
            <person name="Pangilinan J.L."/>
            <person name="Lindquist E.A."/>
            <person name="Lucas S."/>
            <person name="Lapidus A."/>
            <person name="Jin M."/>
            <person name="Gunawan C."/>
            <person name="Balan V."/>
            <person name="Dale B.E."/>
            <person name="Jeffries T.W."/>
            <person name="Zinkel R."/>
            <person name="Barry K.W."/>
            <person name="Grigoriev I.V."/>
            <person name="Gasch A.P."/>
        </authorList>
    </citation>
    <scope>NUCLEOTIDE SEQUENCE [LARGE SCALE GENOMIC DNA]</scope>
    <source>
        <strain evidence="3">NRRL Y-27907 / 11-Y1</strain>
    </source>
</reference>
<feature type="compositionally biased region" description="Low complexity" evidence="1">
    <location>
        <begin position="26"/>
        <end position="40"/>
    </location>
</feature>
<dbReference type="GeneID" id="18872492"/>
<evidence type="ECO:0000256" key="1">
    <source>
        <dbReference type="SAM" id="MobiDB-lite"/>
    </source>
</evidence>
<dbReference type="OrthoDB" id="10507934at2759"/>
<evidence type="ECO:0000313" key="3">
    <source>
        <dbReference type="Proteomes" id="UP000000709"/>
    </source>
</evidence>
<dbReference type="InParanoid" id="G3AGH2"/>